<dbReference type="InterPro" id="IPR011659">
    <property type="entry name" value="WD40"/>
</dbReference>
<evidence type="ECO:0000259" key="6">
    <source>
        <dbReference type="Pfam" id="PF04052"/>
    </source>
</evidence>
<dbReference type="InterPro" id="IPR014167">
    <property type="entry name" value="Tol-Pal_TolB"/>
</dbReference>
<evidence type="ECO:0000256" key="4">
    <source>
        <dbReference type="ARBA" id="ARBA00022764"/>
    </source>
</evidence>
<dbReference type="Proteomes" id="UP000652074">
    <property type="component" value="Unassembled WGS sequence"/>
</dbReference>
<dbReference type="EMBL" id="WTVR01000056">
    <property type="protein sequence ID" value="NMF90900.1"/>
    <property type="molecule type" value="Genomic_DNA"/>
</dbReference>
<comment type="subunit">
    <text evidence="5">The Tol-Pal system is composed of five core proteins: the inner membrane proteins TolA, TolQ and TolR, the periplasmic protein TolB and the outer membrane protein Pal. They form a network linking the inner and outer membranes and the peptidoglycan layer.</text>
</comment>
<dbReference type="RefSeq" id="WP_169208229.1">
    <property type="nucleotide sequence ID" value="NZ_CP059560.1"/>
</dbReference>
<keyword evidence="5" id="KW-0132">Cell division</keyword>
<gene>
    <name evidence="5 7" type="primary">tolB</name>
    <name evidence="7" type="ORF">GPA26_20755</name>
</gene>
<reference evidence="7 8" key="1">
    <citation type="submission" date="2019-12" db="EMBL/GenBank/DDBJ databases">
        <title>Comparative genomics gives insights into the taxonomy of the Azoarcus-Aromatoleum group and reveals separate origins of nif in the plant-associated Azoarcus and non-plant-associated Aromatoleum sub-groups.</title>
        <authorList>
            <person name="Lafos M."/>
            <person name="Maluk M."/>
            <person name="Batista M."/>
            <person name="Junghare M."/>
            <person name="Carmona M."/>
            <person name="Faoro H."/>
            <person name="Cruz L.M."/>
            <person name="Battistoni F."/>
            <person name="De Souza E."/>
            <person name="Pedrosa F."/>
            <person name="Chen W.-M."/>
            <person name="Poole P.S."/>
            <person name="Dixon R.A."/>
            <person name="James E.K."/>
        </authorList>
    </citation>
    <scope>NUCLEOTIDE SEQUENCE [LARGE SCALE GENOMIC DNA]</scope>
    <source>
        <strain evidence="7 8">ToN1</strain>
    </source>
</reference>
<feature type="domain" description="TolB N-terminal" evidence="6">
    <location>
        <begin position="27"/>
        <end position="127"/>
    </location>
</feature>
<dbReference type="SUPFAM" id="SSF52964">
    <property type="entry name" value="TolB, N-terminal domain"/>
    <property type="match status" value="1"/>
</dbReference>
<dbReference type="Pfam" id="PF07676">
    <property type="entry name" value="PD40"/>
    <property type="match status" value="5"/>
</dbReference>
<evidence type="ECO:0000256" key="3">
    <source>
        <dbReference type="ARBA" id="ARBA00022729"/>
    </source>
</evidence>
<dbReference type="InterPro" id="IPR011042">
    <property type="entry name" value="6-blade_b-propeller_TolB-like"/>
</dbReference>
<accession>A0ABX1MX24</accession>
<comment type="subcellular location">
    <subcellularLocation>
        <location evidence="1 5">Periplasm</location>
    </subcellularLocation>
</comment>
<dbReference type="NCBIfam" id="TIGR02800">
    <property type="entry name" value="propeller_TolB"/>
    <property type="match status" value="1"/>
</dbReference>
<comment type="caution">
    <text evidence="7">The sequence shown here is derived from an EMBL/GenBank/DDBJ whole genome shotgun (WGS) entry which is preliminary data.</text>
</comment>
<dbReference type="PANTHER" id="PTHR36842:SF1">
    <property type="entry name" value="PROTEIN TOLB"/>
    <property type="match status" value="1"/>
</dbReference>
<evidence type="ECO:0000256" key="1">
    <source>
        <dbReference type="ARBA" id="ARBA00004418"/>
    </source>
</evidence>
<evidence type="ECO:0000256" key="5">
    <source>
        <dbReference type="HAMAP-Rule" id="MF_00671"/>
    </source>
</evidence>
<comment type="similarity">
    <text evidence="2 5">Belongs to the TolB family.</text>
</comment>
<feature type="signal peptide" evidence="5">
    <location>
        <begin position="1"/>
        <end position="25"/>
    </location>
</feature>
<protein>
    <recommendedName>
        <fullName evidence="5">Tol-Pal system protein TolB</fullName>
    </recommendedName>
</protein>
<dbReference type="Pfam" id="PF04052">
    <property type="entry name" value="TolB_N"/>
    <property type="match status" value="1"/>
</dbReference>
<evidence type="ECO:0000313" key="7">
    <source>
        <dbReference type="EMBL" id="NMF90900.1"/>
    </source>
</evidence>
<keyword evidence="4 5" id="KW-0574">Periplasm</keyword>
<keyword evidence="5" id="KW-0131">Cell cycle</keyword>
<comment type="function">
    <text evidence="5">Part of the Tol-Pal system, which plays a role in outer membrane invagination during cell division and is important for maintaining outer membrane integrity.</text>
</comment>
<dbReference type="InterPro" id="IPR007195">
    <property type="entry name" value="TolB_N"/>
</dbReference>
<dbReference type="HAMAP" id="MF_00671">
    <property type="entry name" value="TolB"/>
    <property type="match status" value="1"/>
</dbReference>
<keyword evidence="8" id="KW-1185">Reference proteome</keyword>
<dbReference type="PANTHER" id="PTHR36842">
    <property type="entry name" value="PROTEIN TOLB HOMOLOG"/>
    <property type="match status" value="1"/>
</dbReference>
<evidence type="ECO:0000313" key="8">
    <source>
        <dbReference type="Proteomes" id="UP000652074"/>
    </source>
</evidence>
<feature type="chain" id="PRO_5044933211" description="Tol-Pal system protein TolB" evidence="5">
    <location>
        <begin position="26"/>
        <end position="430"/>
    </location>
</feature>
<dbReference type="Gene3D" id="2.120.10.30">
    <property type="entry name" value="TolB, C-terminal domain"/>
    <property type="match status" value="1"/>
</dbReference>
<dbReference type="Gene3D" id="3.40.50.10070">
    <property type="entry name" value="TolB, N-terminal domain"/>
    <property type="match status" value="1"/>
</dbReference>
<organism evidence="7 8">
    <name type="scientific">Aromatoleum petrolei</name>
    <dbReference type="NCBI Taxonomy" id="76116"/>
    <lineage>
        <taxon>Bacteria</taxon>
        <taxon>Pseudomonadati</taxon>
        <taxon>Pseudomonadota</taxon>
        <taxon>Betaproteobacteria</taxon>
        <taxon>Rhodocyclales</taxon>
        <taxon>Rhodocyclaceae</taxon>
        <taxon>Aromatoleum</taxon>
    </lineage>
</organism>
<sequence precursor="true">MRKLLSTYRLLIAAVLTVVSAIAHAQLSIEITGAGASRFPVAIPVFENEGTLPRGVTDVVRADLERSGLFSLVDMGIAALPVTAIPDMAAIRGRGADAVLTGSIYQQGDGRFEVRFRLFDTQKQTELGGLSMRMAPAQNRAIGHKIADFVYEKLTGQPGYFSTRIAYVVKSGPTAAPRYELQIADADGMNAATALASREPIISPAWAPDGQRIAYVSFEAKKPVVYVHTLATGQRQVVANFKGSNSAPAWAPDGQRLAVVLTKDGQSQLYVLNADGSGVRRLATSPGIDTEPAWSPDGEWIYFTSDRGGSPQIYRTSSSGGSAQRVSFDGSYNVTPRPSADGTSLAFITRNSGRFQVAIMDLATRQTTILTDSARDESPSFAPNGRMILYATETGGRGVLAAVSSDGRVKQRLSVQAADVREPSWGPQSR</sequence>
<keyword evidence="3 5" id="KW-0732">Signal</keyword>
<name>A0ABX1MX24_9RHOO</name>
<dbReference type="SUPFAM" id="SSF69304">
    <property type="entry name" value="Tricorn protease N-terminal domain"/>
    <property type="match status" value="1"/>
</dbReference>
<proteinExistence type="inferred from homology"/>
<evidence type="ECO:0000256" key="2">
    <source>
        <dbReference type="ARBA" id="ARBA00009820"/>
    </source>
</evidence>